<comment type="caution">
    <text evidence="10">The sequence shown here is derived from an EMBL/GenBank/DDBJ whole genome shotgun (WGS) entry which is preliminary data.</text>
</comment>
<dbReference type="Gene3D" id="3.40.50.880">
    <property type="match status" value="1"/>
</dbReference>
<dbReference type="Gene3D" id="3.30.1330.10">
    <property type="entry name" value="PurM-like, N-terminal domain"/>
    <property type="match status" value="2"/>
</dbReference>
<name>A0A918WR47_9BACT</name>
<dbReference type="InterPro" id="IPR010918">
    <property type="entry name" value="PurM-like_C_dom"/>
</dbReference>
<keyword evidence="11" id="KW-1185">Reference proteome</keyword>
<feature type="region of interest" description="Disordered" evidence="7">
    <location>
        <begin position="453"/>
        <end position="484"/>
    </location>
</feature>
<dbReference type="Pfam" id="PF13507">
    <property type="entry name" value="GATase_5"/>
    <property type="match status" value="1"/>
</dbReference>
<dbReference type="EMBL" id="BMXI01000021">
    <property type="protein sequence ID" value="GHC66549.1"/>
    <property type="molecule type" value="Genomic_DNA"/>
</dbReference>
<keyword evidence="3" id="KW-0547">Nucleotide-binding</keyword>
<dbReference type="GO" id="GO:0005524">
    <property type="term" value="F:ATP binding"/>
    <property type="evidence" value="ECO:0007669"/>
    <property type="project" value="UniProtKB-KW"/>
</dbReference>
<dbReference type="InterPro" id="IPR041609">
    <property type="entry name" value="PurL_linker"/>
</dbReference>
<dbReference type="NCBIfam" id="TIGR01857">
    <property type="entry name" value="FGAM-synthase"/>
    <property type="match status" value="1"/>
</dbReference>
<dbReference type="CDD" id="cd02204">
    <property type="entry name" value="PurL_repeat2"/>
    <property type="match status" value="1"/>
</dbReference>
<evidence type="ECO:0000256" key="2">
    <source>
        <dbReference type="ARBA" id="ARBA00022723"/>
    </source>
</evidence>
<evidence type="ECO:0000256" key="1">
    <source>
        <dbReference type="ARBA" id="ARBA00022598"/>
    </source>
</evidence>
<gene>
    <name evidence="10" type="primary">purQ/purL</name>
    <name evidence="10" type="ORF">GCM10007100_38080</name>
</gene>
<keyword evidence="1" id="KW-0436">Ligase</keyword>
<dbReference type="PANTHER" id="PTHR10099">
    <property type="entry name" value="PHOSPHORIBOSYLFORMYLGLYCINAMIDINE SYNTHASE"/>
    <property type="match status" value="1"/>
</dbReference>
<dbReference type="GO" id="GO:0005737">
    <property type="term" value="C:cytoplasm"/>
    <property type="evidence" value="ECO:0007669"/>
    <property type="project" value="TreeGrafter"/>
</dbReference>
<dbReference type="InterPro" id="IPR029062">
    <property type="entry name" value="Class_I_gatase-like"/>
</dbReference>
<dbReference type="PANTHER" id="PTHR10099:SF1">
    <property type="entry name" value="PHOSPHORIBOSYLFORMYLGLYCINAMIDINE SYNTHASE"/>
    <property type="match status" value="1"/>
</dbReference>
<evidence type="ECO:0000313" key="10">
    <source>
        <dbReference type="EMBL" id="GHC66549.1"/>
    </source>
</evidence>
<dbReference type="AlphaFoldDB" id="A0A918WR47"/>
<protein>
    <submittedName>
        <fullName evidence="10">Phosphoribosylformylglycinamidine synthase</fullName>
    </submittedName>
</protein>
<accession>A0A918WR47</accession>
<evidence type="ECO:0000259" key="9">
    <source>
        <dbReference type="Pfam" id="PF18072"/>
    </source>
</evidence>
<keyword evidence="2" id="KW-0479">Metal-binding</keyword>
<evidence type="ECO:0000313" key="11">
    <source>
        <dbReference type="Proteomes" id="UP000644507"/>
    </source>
</evidence>
<dbReference type="SUPFAM" id="SSF52317">
    <property type="entry name" value="Class I glutamine amidotransferase-like"/>
    <property type="match status" value="1"/>
</dbReference>
<evidence type="ECO:0000256" key="7">
    <source>
        <dbReference type="SAM" id="MobiDB-lite"/>
    </source>
</evidence>
<dbReference type="InterPro" id="IPR036921">
    <property type="entry name" value="PurM-like_N_sf"/>
</dbReference>
<evidence type="ECO:0000256" key="5">
    <source>
        <dbReference type="ARBA" id="ARBA00022840"/>
    </source>
</evidence>
<organism evidence="10 11">
    <name type="scientific">Roseibacillus persicicus</name>
    <dbReference type="NCBI Taxonomy" id="454148"/>
    <lineage>
        <taxon>Bacteria</taxon>
        <taxon>Pseudomonadati</taxon>
        <taxon>Verrucomicrobiota</taxon>
        <taxon>Verrucomicrobiia</taxon>
        <taxon>Verrucomicrobiales</taxon>
        <taxon>Verrucomicrobiaceae</taxon>
        <taxon>Roseibacillus</taxon>
    </lineage>
</organism>
<dbReference type="GO" id="GO:0046872">
    <property type="term" value="F:metal ion binding"/>
    <property type="evidence" value="ECO:0007669"/>
    <property type="project" value="UniProtKB-KW"/>
</dbReference>
<dbReference type="SMART" id="SM01211">
    <property type="entry name" value="GATase_5"/>
    <property type="match status" value="1"/>
</dbReference>
<evidence type="ECO:0000259" key="8">
    <source>
        <dbReference type="Pfam" id="PF02769"/>
    </source>
</evidence>
<dbReference type="GO" id="GO:0006164">
    <property type="term" value="P:purine nucleotide biosynthetic process"/>
    <property type="evidence" value="ECO:0007669"/>
    <property type="project" value="UniProtKB-KW"/>
</dbReference>
<proteinExistence type="predicted"/>
<dbReference type="SUPFAM" id="SSF56042">
    <property type="entry name" value="PurM C-terminal domain-like"/>
    <property type="match status" value="2"/>
</dbReference>
<dbReference type="PROSITE" id="PS51273">
    <property type="entry name" value="GATASE_TYPE_1"/>
    <property type="match status" value="1"/>
</dbReference>
<dbReference type="InterPro" id="IPR010141">
    <property type="entry name" value="FGAM_synthase"/>
</dbReference>
<dbReference type="Gene3D" id="3.90.650.10">
    <property type="entry name" value="PurM-like C-terminal domain"/>
    <property type="match status" value="1"/>
</dbReference>
<evidence type="ECO:0000256" key="4">
    <source>
        <dbReference type="ARBA" id="ARBA00022755"/>
    </source>
</evidence>
<sequence length="1231" mass="132318">MHALYVEKRPEHNQPARTLLADLRETLDLPQISDLRILQRYFVDGLSDEHFAQARELIFSEPFTEVTFDELPAATHRFAIEFLPGQFDQRADSAAQCVAILTGEEAPPLTSAQVYLLEGDLSAEQIESVKSYLINPVDSHEASLEIPATLTPPTKEPADVAILIGFIAKSEDELAELQNELGLAMTLADLAHTQSYFRDEEQRDPSLTEIKLLDTYWSDHCRHTTFLTKIEEVTFGENTETIRATYEQYQKTREALYGADTERPETMMDLAIIAAKELKKSGELDNLEISEEINAASIIVEIPIQRDGEKVREEYLIQFKNETHNHPTEIEPFGGAATCLGGCIRDPLSGRAYVYQAMRVTGAWDPRTPFGETMANKLPQRKICLEAARGYSSYGNQIGLATGQVSEIYHPGYLAKRMEIGAVVAACPRSQVQRGNPEPGDIILLIGGRTGRDGVGGATGSSKEHTDTALENSAEVQKGNAPTERKVQRLFRNPELSYKIKRCNDFGAGGVSVAIGELADSLDIDLDAVPKKYQGLDGTELAISESQERMAVVVDPADVAYFIAESDKENLECVEVAQVTDSGRLNMTWRGQTIVSLTRDFIETNGVQGSAKIHINPPTAPTPETDNTSLLDQLASLNLASQKGLGEMFDSSIGAGTVLSPFGGKNQITPPDSMVAKVPVLAGETDACTHMAWAFDPKLSSDSPFHGSVHAVAESVCKVVATGARLQDTRLTFQEYFPKLGEDPARWGLPFSALLGAFHAQHGLRLAAIGGKDSMSGSFKDLDVPPTLVSFALAPGLASLALSPEFKQAGSTVSLVSAPVDAEGLPLYADLIALADQIHEQVKAGKILSLKYVGQPGVGYAAALSCLGNGIGSTLNLQNPQAPAPYTFILETPSEVTLPENFRAIGSTTAEQALVLNNESTSLREIEQAYTGALESVYRTTSGTATSAQAASKELGTVSIETAKATAPSSSHAKPKVLIPVFPGTNCEYDSARVFEQAGAESEILVFRNLTPAAVEESLAAFADSIRNSQILFLPGGFSSGDEPDGSAKFIATILRNPQIADAIADLHETRQGLILGICNGFQALVKSGLLTPSGSATLTHNPIARHISTYVTTRVANTNSPWLANCAVGDLHTIPVSHGEGRFLADEATLASLVKNGQIATQYCDAEGQPSLLEPSNPNQSALAIEGITSPCGRIFGKMGHTERRGANVAKNIPGNKHQPLFKAGVQYFA</sequence>
<keyword evidence="6" id="KW-0460">Magnesium</keyword>
<feature type="domain" description="Phosphoribosylformylglycinamidine synthase linker" evidence="9">
    <location>
        <begin position="174"/>
        <end position="223"/>
    </location>
</feature>
<dbReference type="RefSeq" id="WP_189573965.1">
    <property type="nucleotide sequence ID" value="NZ_BMXI01000021.1"/>
</dbReference>
<dbReference type="CDD" id="cd02203">
    <property type="entry name" value="PurL_repeat1"/>
    <property type="match status" value="1"/>
</dbReference>
<keyword evidence="4" id="KW-0658">Purine biosynthesis</keyword>
<reference evidence="10" key="2">
    <citation type="submission" date="2020-09" db="EMBL/GenBank/DDBJ databases">
        <authorList>
            <person name="Sun Q."/>
            <person name="Kim S."/>
        </authorList>
    </citation>
    <scope>NUCLEOTIDE SEQUENCE</scope>
    <source>
        <strain evidence="10">KCTC 12988</strain>
    </source>
</reference>
<dbReference type="Pfam" id="PF18072">
    <property type="entry name" value="FGAR-AT_linker"/>
    <property type="match status" value="1"/>
</dbReference>
<dbReference type="CDD" id="cd01740">
    <property type="entry name" value="GATase1_FGAR_AT"/>
    <property type="match status" value="1"/>
</dbReference>
<dbReference type="InterPro" id="IPR036676">
    <property type="entry name" value="PurM-like_C_sf"/>
</dbReference>
<evidence type="ECO:0000256" key="6">
    <source>
        <dbReference type="ARBA" id="ARBA00022842"/>
    </source>
</evidence>
<dbReference type="SUPFAM" id="SSF55326">
    <property type="entry name" value="PurM N-terminal domain-like"/>
    <property type="match status" value="2"/>
</dbReference>
<feature type="domain" description="PurM-like C-terminal" evidence="8">
    <location>
        <begin position="438"/>
        <end position="589"/>
    </location>
</feature>
<keyword evidence="5" id="KW-0067">ATP-binding</keyword>
<evidence type="ECO:0000256" key="3">
    <source>
        <dbReference type="ARBA" id="ARBA00022741"/>
    </source>
</evidence>
<dbReference type="GO" id="GO:0004642">
    <property type="term" value="F:phosphoribosylformylglycinamidine synthase activity"/>
    <property type="evidence" value="ECO:0007669"/>
    <property type="project" value="TreeGrafter"/>
</dbReference>
<reference evidence="10" key="1">
    <citation type="journal article" date="2014" name="Int. J. Syst. Evol. Microbiol.">
        <title>Complete genome sequence of Corynebacterium casei LMG S-19264T (=DSM 44701T), isolated from a smear-ripened cheese.</title>
        <authorList>
            <consortium name="US DOE Joint Genome Institute (JGI-PGF)"/>
            <person name="Walter F."/>
            <person name="Albersmeier A."/>
            <person name="Kalinowski J."/>
            <person name="Ruckert C."/>
        </authorList>
    </citation>
    <scope>NUCLEOTIDE SEQUENCE</scope>
    <source>
        <strain evidence="10">KCTC 12988</strain>
    </source>
</reference>
<dbReference type="Pfam" id="PF02769">
    <property type="entry name" value="AIRS_C"/>
    <property type="match status" value="1"/>
</dbReference>
<dbReference type="Proteomes" id="UP000644507">
    <property type="component" value="Unassembled WGS sequence"/>
</dbReference>